<evidence type="ECO:0008006" key="3">
    <source>
        <dbReference type="Google" id="ProtNLM"/>
    </source>
</evidence>
<evidence type="ECO:0000313" key="1">
    <source>
        <dbReference type="EMBL" id="PJC56213.1"/>
    </source>
</evidence>
<reference evidence="2" key="1">
    <citation type="submission" date="2017-09" db="EMBL/GenBank/DDBJ databases">
        <title>Depth-based differentiation of microbial function through sediment-hosted aquifers and enrichment of novel symbionts in the deep terrestrial subsurface.</title>
        <authorList>
            <person name="Probst A.J."/>
            <person name="Ladd B."/>
            <person name="Jarett J.K."/>
            <person name="Geller-Mcgrath D.E."/>
            <person name="Sieber C.M.K."/>
            <person name="Emerson J.B."/>
            <person name="Anantharaman K."/>
            <person name="Thomas B.C."/>
            <person name="Malmstrom R."/>
            <person name="Stieglmeier M."/>
            <person name="Klingl A."/>
            <person name="Woyke T."/>
            <person name="Ryan C.M."/>
            <person name="Banfield J.F."/>
        </authorList>
    </citation>
    <scope>NUCLEOTIDE SEQUENCE [LARGE SCALE GENOMIC DNA]</scope>
</reference>
<dbReference type="AlphaFoldDB" id="A0A2M8FF11"/>
<dbReference type="EMBL" id="PFRD01000061">
    <property type="protein sequence ID" value="PJC56213.1"/>
    <property type="molecule type" value="Genomic_DNA"/>
</dbReference>
<organism evidence="1 2">
    <name type="scientific">Candidatus Kaiserbacteria bacterium CG_4_9_14_0_2_um_filter_41_32</name>
    <dbReference type="NCBI Taxonomy" id="1974601"/>
    <lineage>
        <taxon>Bacteria</taxon>
        <taxon>Candidatus Kaiseribacteriota</taxon>
    </lineage>
</organism>
<accession>A0A2M8FF11</accession>
<feature type="non-terminal residue" evidence="1">
    <location>
        <position position="1"/>
    </location>
</feature>
<proteinExistence type="predicted"/>
<gene>
    <name evidence="1" type="ORF">CO026_01560</name>
</gene>
<dbReference type="Proteomes" id="UP000230391">
    <property type="component" value="Unassembled WGS sequence"/>
</dbReference>
<evidence type="ECO:0000313" key="2">
    <source>
        <dbReference type="Proteomes" id="UP000230391"/>
    </source>
</evidence>
<sequence length="137" mass="16400">IAMTRSRPNHKNDNAHVEERNGHIVRKHIGYIRLDCKQAVDALNDVYVVLNPYLNHFVASKRLLEKYEVNGKWKKKYEKIAKTPYQRVLENEHISNEVKEKLKQEHEKLNPKIMKKEIDRLKKILYDTQKKYGTTEF</sequence>
<protein>
    <recommendedName>
        <fullName evidence="3">Integrase catalytic domain-containing protein</fullName>
    </recommendedName>
</protein>
<comment type="caution">
    <text evidence="1">The sequence shown here is derived from an EMBL/GenBank/DDBJ whole genome shotgun (WGS) entry which is preliminary data.</text>
</comment>
<name>A0A2M8FF11_9BACT</name>